<reference evidence="2" key="2">
    <citation type="journal article" date="2007" name="Science">
        <title>Draft genome sequence of the sexually transmitted pathogen Trichomonas vaginalis.</title>
        <authorList>
            <person name="Carlton J.M."/>
            <person name="Hirt R.P."/>
            <person name="Silva J.C."/>
            <person name="Delcher A.L."/>
            <person name="Schatz M."/>
            <person name="Zhao Q."/>
            <person name="Wortman J.R."/>
            <person name="Bidwell S.L."/>
            <person name="Alsmark U.C.M."/>
            <person name="Besteiro S."/>
            <person name="Sicheritz-Ponten T."/>
            <person name="Noel C.J."/>
            <person name="Dacks J.B."/>
            <person name="Foster P.G."/>
            <person name="Simillion C."/>
            <person name="Van de Peer Y."/>
            <person name="Miranda-Saavedra D."/>
            <person name="Barton G.J."/>
            <person name="Westrop G.D."/>
            <person name="Mueller S."/>
            <person name="Dessi D."/>
            <person name="Fiori P.L."/>
            <person name="Ren Q."/>
            <person name="Paulsen I."/>
            <person name="Zhang H."/>
            <person name="Bastida-Corcuera F.D."/>
            <person name="Simoes-Barbosa A."/>
            <person name="Brown M.T."/>
            <person name="Hayes R.D."/>
            <person name="Mukherjee M."/>
            <person name="Okumura C.Y."/>
            <person name="Schneider R."/>
            <person name="Smith A.J."/>
            <person name="Vanacova S."/>
            <person name="Villalvazo M."/>
            <person name="Haas B.J."/>
            <person name="Pertea M."/>
            <person name="Feldblyum T.V."/>
            <person name="Utterback T.R."/>
            <person name="Shu C.L."/>
            <person name="Osoegawa K."/>
            <person name="de Jong P.J."/>
            <person name="Hrdy I."/>
            <person name="Horvathova L."/>
            <person name="Zubacova Z."/>
            <person name="Dolezal P."/>
            <person name="Malik S.B."/>
            <person name="Logsdon J.M. Jr."/>
            <person name="Henze K."/>
            <person name="Gupta A."/>
            <person name="Wang C.C."/>
            <person name="Dunne R.L."/>
            <person name="Upcroft J.A."/>
            <person name="Upcroft P."/>
            <person name="White O."/>
            <person name="Salzberg S.L."/>
            <person name="Tang P."/>
            <person name="Chiu C.-H."/>
            <person name="Lee Y.-S."/>
            <person name="Embley T.M."/>
            <person name="Coombs G.H."/>
            <person name="Mottram J.C."/>
            <person name="Tachezy J."/>
            <person name="Fraser-Liggett C.M."/>
            <person name="Johnson P.J."/>
        </authorList>
    </citation>
    <scope>NUCLEOTIDE SEQUENCE [LARGE SCALE GENOMIC DNA]</scope>
    <source>
        <strain evidence="2">G3</strain>
    </source>
</reference>
<gene>
    <name evidence="2" type="ORF">TVAG_210310</name>
</gene>
<evidence type="ECO:0000313" key="3">
    <source>
        <dbReference type="Proteomes" id="UP000001542"/>
    </source>
</evidence>
<accession>A2DVT8</accession>
<dbReference type="Proteomes" id="UP000001542">
    <property type="component" value="Unassembled WGS sequence"/>
</dbReference>
<dbReference type="KEGG" id="tva:4773504"/>
<sequence length="193" mass="23030">MFHETHTLLRTPDFVGETQYGTVNTDKYGLFNEKYLLQLQQKQLQREDYVRRKLRGEYVPSYKGYSKKGSKSYKIVNSDNSSRIEDLKRQIEEVKQERLRVIAEGERKVKDYMAQLKKEQEEYARETEKLRSEDERLNTQFLEEVSDLDRRLSQNVHSINEIKEHIEKHLSKTHKRNVVVSSIKVNSTKNQPH</sequence>
<dbReference type="RefSeq" id="XP_001327724.1">
    <property type="nucleotide sequence ID" value="XM_001327689.1"/>
</dbReference>
<organism evidence="2 3">
    <name type="scientific">Trichomonas vaginalis (strain ATCC PRA-98 / G3)</name>
    <dbReference type="NCBI Taxonomy" id="412133"/>
    <lineage>
        <taxon>Eukaryota</taxon>
        <taxon>Metamonada</taxon>
        <taxon>Parabasalia</taxon>
        <taxon>Trichomonadida</taxon>
        <taxon>Trichomonadidae</taxon>
        <taxon>Trichomonas</taxon>
    </lineage>
</organism>
<dbReference type="EMBL" id="DS113255">
    <property type="protein sequence ID" value="EAY15501.1"/>
    <property type="molecule type" value="Genomic_DNA"/>
</dbReference>
<dbReference type="VEuPathDB" id="TrichDB:TVAGG3_0734860"/>
<dbReference type="VEuPathDB" id="TrichDB:TVAG_210310"/>
<proteinExistence type="predicted"/>
<dbReference type="SMR" id="A2DVT8"/>
<protein>
    <submittedName>
        <fullName evidence="2">Uncharacterized protein</fullName>
    </submittedName>
</protein>
<feature type="coiled-coil region" evidence="1">
    <location>
        <begin position="77"/>
        <end position="136"/>
    </location>
</feature>
<dbReference type="OrthoDB" id="10639535at2759"/>
<dbReference type="InParanoid" id="A2DVT8"/>
<keyword evidence="1" id="KW-0175">Coiled coil</keyword>
<evidence type="ECO:0000256" key="1">
    <source>
        <dbReference type="SAM" id="Coils"/>
    </source>
</evidence>
<dbReference type="AlphaFoldDB" id="A2DVT8"/>
<keyword evidence="3" id="KW-1185">Reference proteome</keyword>
<reference evidence="2" key="1">
    <citation type="submission" date="2006-10" db="EMBL/GenBank/DDBJ databases">
        <authorList>
            <person name="Amadeo P."/>
            <person name="Zhao Q."/>
            <person name="Wortman J."/>
            <person name="Fraser-Liggett C."/>
            <person name="Carlton J."/>
        </authorList>
    </citation>
    <scope>NUCLEOTIDE SEQUENCE</scope>
    <source>
        <strain evidence="2">G3</strain>
    </source>
</reference>
<name>A2DVT8_TRIV3</name>
<evidence type="ECO:0000313" key="2">
    <source>
        <dbReference type="EMBL" id="EAY15501.1"/>
    </source>
</evidence>